<reference evidence="1" key="1">
    <citation type="journal article" date="2021" name="Environ. Microbiol.">
        <title>Gene family expansions and transcriptome signatures uncover fungal adaptations to wood decay.</title>
        <authorList>
            <person name="Hage H."/>
            <person name="Miyauchi S."/>
            <person name="Viragh M."/>
            <person name="Drula E."/>
            <person name="Min B."/>
            <person name="Chaduli D."/>
            <person name="Navarro D."/>
            <person name="Favel A."/>
            <person name="Norest M."/>
            <person name="Lesage-Meessen L."/>
            <person name="Balint B."/>
            <person name="Merenyi Z."/>
            <person name="de Eugenio L."/>
            <person name="Morin E."/>
            <person name="Martinez A.T."/>
            <person name="Baldrian P."/>
            <person name="Stursova M."/>
            <person name="Martinez M.J."/>
            <person name="Novotny C."/>
            <person name="Magnuson J.K."/>
            <person name="Spatafora J.W."/>
            <person name="Maurice S."/>
            <person name="Pangilinan J."/>
            <person name="Andreopoulos W."/>
            <person name="LaButti K."/>
            <person name="Hundley H."/>
            <person name="Na H."/>
            <person name="Kuo A."/>
            <person name="Barry K."/>
            <person name="Lipzen A."/>
            <person name="Henrissat B."/>
            <person name="Riley R."/>
            <person name="Ahrendt S."/>
            <person name="Nagy L.G."/>
            <person name="Grigoriev I.V."/>
            <person name="Martin F."/>
            <person name="Rosso M.N."/>
        </authorList>
    </citation>
    <scope>NUCLEOTIDE SEQUENCE</scope>
    <source>
        <strain evidence="1">CBS 384.51</strain>
    </source>
</reference>
<evidence type="ECO:0000313" key="1">
    <source>
        <dbReference type="EMBL" id="KAI0092326.1"/>
    </source>
</evidence>
<accession>A0ACB8UDK3</accession>
<keyword evidence="2" id="KW-1185">Reference proteome</keyword>
<comment type="caution">
    <text evidence="1">The sequence shown here is derived from an EMBL/GenBank/DDBJ whole genome shotgun (WGS) entry which is preliminary data.</text>
</comment>
<proteinExistence type="predicted"/>
<gene>
    <name evidence="1" type="ORF">BDY19DRAFT_1066550</name>
</gene>
<dbReference type="EMBL" id="MU274904">
    <property type="protein sequence ID" value="KAI0092326.1"/>
    <property type="molecule type" value="Genomic_DNA"/>
</dbReference>
<protein>
    <submittedName>
        <fullName evidence="1">Uncharacterized protein</fullName>
    </submittedName>
</protein>
<name>A0ACB8UDK3_9APHY</name>
<sequence>MRNNASGRFSLQINGSGIHTYNLRSDQVQCEIFVDYYLTQGTHNLTLRLEGADTNRTVSEGRVTGQASVLHLTEILYYQTNTSTASSVASSSLSSSSHKGAIVGGIVGGVVFIAIVLAALAFTKKKQSGPFGRGRHAFDPTRPTSSYITELSPRSPQSESGFGDVKFASPYARMDDDDYKARDVKSTIDFSSPTTRDFKIDALAVPTLAYTSGQGERGPVSPFFVLPGMDRSMRVLAAMHDVRLLGLCINTIRISYFCIPSHFTFLLYI</sequence>
<dbReference type="Proteomes" id="UP001055072">
    <property type="component" value="Unassembled WGS sequence"/>
</dbReference>
<organism evidence="1 2">
    <name type="scientific">Irpex rosettiformis</name>
    <dbReference type="NCBI Taxonomy" id="378272"/>
    <lineage>
        <taxon>Eukaryota</taxon>
        <taxon>Fungi</taxon>
        <taxon>Dikarya</taxon>
        <taxon>Basidiomycota</taxon>
        <taxon>Agaricomycotina</taxon>
        <taxon>Agaricomycetes</taxon>
        <taxon>Polyporales</taxon>
        <taxon>Irpicaceae</taxon>
        <taxon>Irpex</taxon>
    </lineage>
</organism>
<evidence type="ECO:0000313" key="2">
    <source>
        <dbReference type="Proteomes" id="UP001055072"/>
    </source>
</evidence>